<reference evidence="2 3" key="1">
    <citation type="submission" date="2020-04" db="EMBL/GenBank/DDBJ databases">
        <title>Perkinsus olseni comparative genomics.</title>
        <authorList>
            <person name="Bogema D.R."/>
        </authorList>
    </citation>
    <scope>NUCLEOTIDE SEQUENCE [LARGE SCALE GENOMIC DNA]</scope>
    <source>
        <strain evidence="2">ATCC PRA-205</strain>
    </source>
</reference>
<keyword evidence="1" id="KW-0732">Signal</keyword>
<dbReference type="EMBL" id="JABANM010032429">
    <property type="protein sequence ID" value="KAF4702957.1"/>
    <property type="molecule type" value="Genomic_DNA"/>
</dbReference>
<protein>
    <submittedName>
        <fullName evidence="2">Uncharacterized protein</fullName>
    </submittedName>
</protein>
<sequence>MNLISTWLIPAQLLVITTAQDVGKFVHRSGFYNITWYVNEEGEAMIDFTSIGPEANHNPVTRRGFYPLSKVGANTYTVESASSLHQLIAHQLRQADVARAHEPLAGIQPDDLTTWTYTSSDAFTTGFRGETIEFMRVAESFTPGVFELAESVPPYLKLTYVIRGDSIVGIQASCNRRRTSQMPFHLFRRDKGVQYLHYDLESVGKATLEDLHYMVNIVCPHVYLRHDDLSHLVVATSNTIFATLRGARIVLTRTK</sequence>
<comment type="caution">
    <text evidence="2">The sequence shown here is derived from an EMBL/GenBank/DDBJ whole genome shotgun (WGS) entry which is preliminary data.</text>
</comment>
<name>A0A7J6Q3U4_PEROL</name>
<organism evidence="2 3">
    <name type="scientific">Perkinsus olseni</name>
    <name type="common">Perkinsus atlanticus</name>
    <dbReference type="NCBI Taxonomy" id="32597"/>
    <lineage>
        <taxon>Eukaryota</taxon>
        <taxon>Sar</taxon>
        <taxon>Alveolata</taxon>
        <taxon>Perkinsozoa</taxon>
        <taxon>Perkinsea</taxon>
        <taxon>Perkinsida</taxon>
        <taxon>Perkinsidae</taxon>
        <taxon>Perkinsus</taxon>
    </lineage>
</organism>
<evidence type="ECO:0000313" key="2">
    <source>
        <dbReference type="EMBL" id="KAF4702957.1"/>
    </source>
</evidence>
<gene>
    <name evidence="2" type="ORF">FOZ62_000832</name>
</gene>
<feature type="chain" id="PRO_5029824328" evidence="1">
    <location>
        <begin position="20"/>
        <end position="255"/>
    </location>
</feature>
<accession>A0A7J6Q3U4</accession>
<feature type="signal peptide" evidence="1">
    <location>
        <begin position="1"/>
        <end position="19"/>
    </location>
</feature>
<dbReference type="Proteomes" id="UP000574390">
    <property type="component" value="Unassembled WGS sequence"/>
</dbReference>
<dbReference type="AlphaFoldDB" id="A0A7J6Q3U4"/>
<proteinExistence type="predicted"/>
<evidence type="ECO:0000256" key="1">
    <source>
        <dbReference type="SAM" id="SignalP"/>
    </source>
</evidence>
<evidence type="ECO:0000313" key="3">
    <source>
        <dbReference type="Proteomes" id="UP000574390"/>
    </source>
</evidence>